<sequence length="272" mass="30880">MSSGVALRQVIGSSLAYDQDPYLNVKMPQSQVHEQESIFSSDWRSGAELDYDDLGSKLQERLKMSDSQKYSNEEEEAVVSEETDWIRVKRHKTISKHLADYSQIYQSDREIITKPKLAQPVLFAQPRLLSVVRLAYVSKQTSSAYHTTRLRHHEHFGDPIEAIDTNSNTNPERGHVPTKSVQSPGIHRILLHIGAATVLNNDNYGDDENNSRYPNYFDHHSENDLAGVDKGSDNENEWNNSGIVLRLIAFRVDQVVSFLPEEVACAQILDCR</sequence>
<keyword evidence="2" id="KW-1185">Reference proteome</keyword>
<evidence type="ECO:0000313" key="1">
    <source>
        <dbReference type="EMBL" id="VEL15268.1"/>
    </source>
</evidence>
<dbReference type="Proteomes" id="UP000784294">
    <property type="component" value="Unassembled WGS sequence"/>
</dbReference>
<evidence type="ECO:0000313" key="2">
    <source>
        <dbReference type="Proteomes" id="UP000784294"/>
    </source>
</evidence>
<protein>
    <submittedName>
        <fullName evidence="1">Uncharacterized protein</fullName>
    </submittedName>
</protein>
<dbReference type="AlphaFoldDB" id="A0A3S5A558"/>
<dbReference type="EMBL" id="CAAALY010023993">
    <property type="protein sequence ID" value="VEL15268.1"/>
    <property type="molecule type" value="Genomic_DNA"/>
</dbReference>
<organism evidence="1 2">
    <name type="scientific">Protopolystoma xenopodis</name>
    <dbReference type="NCBI Taxonomy" id="117903"/>
    <lineage>
        <taxon>Eukaryota</taxon>
        <taxon>Metazoa</taxon>
        <taxon>Spiralia</taxon>
        <taxon>Lophotrochozoa</taxon>
        <taxon>Platyhelminthes</taxon>
        <taxon>Monogenea</taxon>
        <taxon>Polyopisthocotylea</taxon>
        <taxon>Polystomatidea</taxon>
        <taxon>Polystomatidae</taxon>
        <taxon>Protopolystoma</taxon>
    </lineage>
</organism>
<accession>A0A3S5A558</accession>
<reference evidence="1" key="1">
    <citation type="submission" date="2018-11" db="EMBL/GenBank/DDBJ databases">
        <authorList>
            <consortium name="Pathogen Informatics"/>
        </authorList>
    </citation>
    <scope>NUCLEOTIDE SEQUENCE</scope>
</reference>
<gene>
    <name evidence="1" type="ORF">PXEA_LOCUS8708</name>
</gene>
<name>A0A3S5A558_9PLAT</name>
<comment type="caution">
    <text evidence="1">The sequence shown here is derived from an EMBL/GenBank/DDBJ whole genome shotgun (WGS) entry which is preliminary data.</text>
</comment>
<proteinExistence type="predicted"/>